<comment type="caution">
    <text evidence="1">The sequence shown here is derived from an EMBL/GenBank/DDBJ whole genome shotgun (WGS) entry which is preliminary data.</text>
</comment>
<accession>A0AB36DTZ0</accession>
<keyword evidence="2" id="KW-1185">Reference proteome</keyword>
<name>A0AB36DTZ0_9PAST</name>
<evidence type="ECO:0008006" key="3">
    <source>
        <dbReference type="Google" id="ProtNLM"/>
    </source>
</evidence>
<dbReference type="PROSITE" id="PS51257">
    <property type="entry name" value="PROKAR_LIPOPROTEIN"/>
    <property type="match status" value="1"/>
</dbReference>
<dbReference type="EMBL" id="JTJQ01000036">
    <property type="protein sequence ID" value="OBW99181.1"/>
    <property type="molecule type" value="Genomic_DNA"/>
</dbReference>
<proteinExistence type="predicted"/>
<evidence type="ECO:0000313" key="1">
    <source>
        <dbReference type="EMBL" id="OBW99181.1"/>
    </source>
</evidence>
<protein>
    <recommendedName>
        <fullName evidence="3">Lipoprotein</fullName>
    </recommendedName>
</protein>
<dbReference type="Proteomes" id="UP000092594">
    <property type="component" value="Unassembled WGS sequence"/>
</dbReference>
<reference evidence="1 2" key="1">
    <citation type="submission" date="2014-11" db="EMBL/GenBank/DDBJ databases">
        <title>Pan-genome of Gallibacterium spp.</title>
        <authorList>
            <person name="Kudirkiene E."/>
            <person name="Bojesen A.M."/>
        </authorList>
    </citation>
    <scope>NUCLEOTIDE SEQUENCE [LARGE SCALE GENOMIC DNA]</scope>
    <source>
        <strain evidence="1 2">Gerl. 2740/89</strain>
    </source>
</reference>
<dbReference type="AlphaFoldDB" id="A0AB36DTZ0"/>
<gene>
    <name evidence="1" type="ORF">QV05_10110</name>
</gene>
<organism evidence="1 2">
    <name type="scientific">Gallibacterium genomosp. 1</name>
    <dbReference type="NCBI Taxonomy" id="155515"/>
    <lineage>
        <taxon>Bacteria</taxon>
        <taxon>Pseudomonadati</taxon>
        <taxon>Pseudomonadota</taxon>
        <taxon>Gammaproteobacteria</taxon>
        <taxon>Pasteurellales</taxon>
        <taxon>Pasteurellaceae</taxon>
        <taxon>Gallibacterium</taxon>
    </lineage>
</organism>
<sequence length="128" mass="14975">MKKFILIPFVLFLSSCSYHWGWGIGFDYCRGMPLEFPCDKEEKYTKIARLQKPYSIGKTDSKQRWEDVISCGGDKRDSYFMFIRSATIYGTSGPRWTEFNDCLMQKGYIWIKSCGRKNTKTDKGLCNE</sequence>
<dbReference type="RefSeq" id="WP_065231606.1">
    <property type="nucleotide sequence ID" value="NZ_JTJP01000026.1"/>
</dbReference>
<evidence type="ECO:0000313" key="2">
    <source>
        <dbReference type="Proteomes" id="UP000092594"/>
    </source>
</evidence>